<dbReference type="PANTHER" id="PTHR33608:SF6">
    <property type="entry name" value="BLL2464 PROTEIN"/>
    <property type="match status" value="1"/>
</dbReference>
<gene>
    <name evidence="2" type="ORF">J2T10_001089</name>
</gene>
<dbReference type="RefSeq" id="WP_306877317.1">
    <property type="nucleotide sequence ID" value="NZ_JAUSSW010000002.1"/>
</dbReference>
<dbReference type="PANTHER" id="PTHR33608">
    <property type="entry name" value="BLL2464 PROTEIN"/>
    <property type="match status" value="1"/>
</dbReference>
<proteinExistence type="predicted"/>
<comment type="caution">
    <text evidence="2">The sequence shown here is derived from an EMBL/GenBank/DDBJ whole genome shotgun (WGS) entry which is preliminary data.</text>
</comment>
<evidence type="ECO:0000259" key="1">
    <source>
        <dbReference type="Pfam" id="PF01882"/>
    </source>
</evidence>
<dbReference type="EMBL" id="JAUSSW010000002">
    <property type="protein sequence ID" value="MDQ0101456.1"/>
    <property type="molecule type" value="Genomic_DNA"/>
</dbReference>
<dbReference type="Pfam" id="PF01882">
    <property type="entry name" value="DUF58"/>
    <property type="match status" value="1"/>
</dbReference>
<name>A0ABT9TK39_PAENI</name>
<keyword evidence="3" id="KW-1185">Reference proteome</keyword>
<evidence type="ECO:0000313" key="2">
    <source>
        <dbReference type="EMBL" id="MDQ0101456.1"/>
    </source>
</evidence>
<evidence type="ECO:0000313" key="3">
    <source>
        <dbReference type="Proteomes" id="UP001244563"/>
    </source>
</evidence>
<accession>A0ABT9TK39</accession>
<dbReference type="InterPro" id="IPR002881">
    <property type="entry name" value="DUF58"/>
</dbReference>
<protein>
    <submittedName>
        <fullName evidence="2">Uncharacterized protein (DUF58 family)</fullName>
    </submittedName>
</protein>
<dbReference type="Proteomes" id="UP001244563">
    <property type="component" value="Unassembled WGS sequence"/>
</dbReference>
<reference evidence="2 3" key="1">
    <citation type="submission" date="2023-07" db="EMBL/GenBank/DDBJ databases">
        <title>Sorghum-associated microbial communities from plants grown in Nebraska, USA.</title>
        <authorList>
            <person name="Schachtman D."/>
        </authorList>
    </citation>
    <scope>NUCLEOTIDE SEQUENCE [LARGE SCALE GENOMIC DNA]</scope>
    <source>
        <strain evidence="2 3">CC523</strain>
    </source>
</reference>
<feature type="domain" description="DUF58" evidence="1">
    <location>
        <begin position="41"/>
        <end position="257"/>
    </location>
</feature>
<sequence length="310" mass="34174">MPSLIRRVKSKMFIFAHRRTLTLLDGEYGSVFKGRSLDFDELRTYVPGDEVRDIDWKATARHGSPLVKRYVAIRRHSVLLLVDTGRNMAAEALSGENKKDIAVHAAGVIGYLACRHGDDVGLVHGNAGGSRYRPPKSGEEHLERLLREIDSSISPDARPSDIAEQLDYVLRFIEGRMLVVVVADEVLPDARTADLMRRLRARHELLWLTVRDADLAPGPDAPGQEDSMDIGTGSGIPLPLAADRAVRAAYKRAMTQRADQRRDLFRRLGIAEQQTAGSDDVVTTVFSLLEKHRQGALASRGGPKRGQGAG</sequence>
<organism evidence="2 3">
    <name type="scientific">Paenarthrobacter nicotinovorans</name>
    <name type="common">Arthrobacter nicotinovorans</name>
    <dbReference type="NCBI Taxonomy" id="29320"/>
    <lineage>
        <taxon>Bacteria</taxon>
        <taxon>Bacillati</taxon>
        <taxon>Actinomycetota</taxon>
        <taxon>Actinomycetes</taxon>
        <taxon>Micrococcales</taxon>
        <taxon>Micrococcaceae</taxon>
        <taxon>Paenarthrobacter</taxon>
    </lineage>
</organism>